<comment type="caution">
    <text evidence="1">The sequence shown here is derived from an EMBL/GenBank/DDBJ whole genome shotgun (WGS) entry which is preliminary data.</text>
</comment>
<evidence type="ECO:0000313" key="1">
    <source>
        <dbReference type="EMBL" id="EFY06680.1"/>
    </source>
</evidence>
<dbReference type="EMBL" id="AEVO01000091">
    <property type="protein sequence ID" value="EFY06680.1"/>
    <property type="molecule type" value="Genomic_DNA"/>
</dbReference>
<dbReference type="PROSITE" id="PS51257">
    <property type="entry name" value="PROKAR_LIPOPROTEIN"/>
    <property type="match status" value="1"/>
</dbReference>
<sequence length="219" mass="25063">MKDKLLFVSMMIVLLCGCVNTTYNDTDNIKENVLSNLQVETDVVDKIKKIKLNHNQVTIETALNNFSGCNFYTANWRQVDEGVLFTCEDPKFYNAISKVKLIREFVNAVSVDNKKLGTGKFNEIQMINFCIKFGVPSDNEKPSILSVYRKIIWSDGTIKYLPSDINTTLTDIYNNKYDIKFIEEFLQNDSLTREVVTTAGFINGFLDGVYKDDKLSMPR</sequence>
<dbReference type="Proteomes" id="UP000018458">
    <property type="component" value="Unassembled WGS sequence"/>
</dbReference>
<dbReference type="HOGENOM" id="CLU_1260911_0_0_6"/>
<name>E8LLC4_SUCHY</name>
<keyword evidence="2" id="KW-1185">Reference proteome</keyword>
<dbReference type="STRING" id="762983.HMPREF9444_01537"/>
<reference evidence="1 2" key="1">
    <citation type="submission" date="2011-01" db="EMBL/GenBank/DDBJ databases">
        <authorList>
            <person name="Weinstock G."/>
            <person name="Sodergren E."/>
            <person name="Clifton S."/>
            <person name="Fulton L."/>
            <person name="Fulton B."/>
            <person name="Courtney L."/>
            <person name="Fronick C."/>
            <person name="Harrison M."/>
            <person name="Strong C."/>
            <person name="Farmer C."/>
            <person name="Delahaunty K."/>
            <person name="Markovic C."/>
            <person name="Hall O."/>
            <person name="Minx P."/>
            <person name="Tomlinson C."/>
            <person name="Mitreva M."/>
            <person name="Hou S."/>
            <person name="Chen J."/>
            <person name="Wollam A."/>
            <person name="Pepin K.H."/>
            <person name="Johnson M."/>
            <person name="Bhonagiri V."/>
            <person name="Zhang X."/>
            <person name="Suruliraj S."/>
            <person name="Warren W."/>
            <person name="Chinwalla A."/>
            <person name="Mardis E.R."/>
            <person name="Wilson R.K."/>
        </authorList>
    </citation>
    <scope>NUCLEOTIDE SEQUENCE [LARGE SCALE GENOMIC DNA]</scope>
    <source>
        <strain evidence="2">DSM 22608 / JCM 16073 / KCTC 15190 / YIT 12066</strain>
    </source>
</reference>
<dbReference type="AlphaFoldDB" id="E8LLC4"/>
<organism evidence="1 2">
    <name type="scientific">Succinatimonas hippei (strain DSM 22608 / JCM 16073 / KCTC 15190 / YIT 12066)</name>
    <dbReference type="NCBI Taxonomy" id="762983"/>
    <lineage>
        <taxon>Bacteria</taxon>
        <taxon>Pseudomonadati</taxon>
        <taxon>Pseudomonadota</taxon>
        <taxon>Gammaproteobacteria</taxon>
        <taxon>Aeromonadales</taxon>
        <taxon>Succinivibrionaceae</taxon>
        <taxon>Succinatimonas</taxon>
    </lineage>
</organism>
<proteinExistence type="predicted"/>
<dbReference type="RefSeq" id="WP_009143712.1">
    <property type="nucleotide sequence ID" value="NZ_GL831024.1"/>
</dbReference>
<accession>E8LLC4</accession>
<protein>
    <submittedName>
        <fullName evidence="1">Uncharacterized protein</fullName>
    </submittedName>
</protein>
<evidence type="ECO:0000313" key="2">
    <source>
        <dbReference type="Proteomes" id="UP000018458"/>
    </source>
</evidence>
<gene>
    <name evidence="1" type="ORF">HMPREF9444_01537</name>
</gene>